<proteinExistence type="predicted"/>
<dbReference type="SUPFAM" id="SSF103481">
    <property type="entry name" value="Multidrug resistance efflux transporter EmrE"/>
    <property type="match status" value="1"/>
</dbReference>
<dbReference type="EMBL" id="PXYY01000041">
    <property type="protein sequence ID" value="PSJ80227.1"/>
    <property type="molecule type" value="Genomic_DNA"/>
</dbReference>
<evidence type="ECO:0000313" key="3">
    <source>
        <dbReference type="Proteomes" id="UP000241868"/>
    </source>
</evidence>
<dbReference type="OrthoDB" id="5458895at2"/>
<organism evidence="2 3">
    <name type="scientific">Neisseria iguanae</name>
    <dbReference type="NCBI Taxonomy" id="90242"/>
    <lineage>
        <taxon>Bacteria</taxon>
        <taxon>Pseudomonadati</taxon>
        <taxon>Pseudomonadota</taxon>
        <taxon>Betaproteobacteria</taxon>
        <taxon>Neisseriales</taxon>
        <taxon>Neisseriaceae</taxon>
        <taxon>Neisseria</taxon>
    </lineage>
</organism>
<feature type="transmembrane region" description="Helical" evidence="1">
    <location>
        <begin position="94"/>
        <end position="116"/>
    </location>
</feature>
<feature type="transmembrane region" description="Helical" evidence="1">
    <location>
        <begin position="123"/>
        <end position="140"/>
    </location>
</feature>
<evidence type="ECO:0008006" key="4">
    <source>
        <dbReference type="Google" id="ProtNLM"/>
    </source>
</evidence>
<keyword evidence="1" id="KW-1133">Transmembrane helix</keyword>
<sequence length="142" mass="15519">MKFLMFLLVAALGNVLYHTGQKSLHDLAANPMKVLALYYAAALVLCLLLMPLFGKVSFNDAAKFATNWRVWLVAGGILLIELGFLLAYQSGGSAQWSGVAVNGMAALLLMPLAIWLFGEQLSWRKVLGILLTLSGLYFLVKK</sequence>
<keyword evidence="3" id="KW-1185">Reference proteome</keyword>
<accession>A0A2P7TZU4</accession>
<dbReference type="AlphaFoldDB" id="A0A2P7TZU4"/>
<comment type="caution">
    <text evidence="2">The sequence shown here is derived from an EMBL/GenBank/DDBJ whole genome shotgun (WGS) entry which is preliminary data.</text>
</comment>
<gene>
    <name evidence="2" type="ORF">C7N83_07575</name>
</gene>
<keyword evidence="1" id="KW-0472">Membrane</keyword>
<dbReference type="Proteomes" id="UP000241868">
    <property type="component" value="Unassembled WGS sequence"/>
</dbReference>
<feature type="transmembrane region" description="Helical" evidence="1">
    <location>
        <begin position="36"/>
        <end position="58"/>
    </location>
</feature>
<evidence type="ECO:0000256" key="1">
    <source>
        <dbReference type="SAM" id="Phobius"/>
    </source>
</evidence>
<reference evidence="2 3" key="1">
    <citation type="submission" date="2018-03" db="EMBL/GenBank/DDBJ databases">
        <title>Neisseria weixii sp. nov., isolated from the intestinal contents of Tibetan Plateau pika (Ochotona curzoniae) in Yushu, Qinghai Province, China.</title>
        <authorList>
            <person name="Gui Z."/>
        </authorList>
    </citation>
    <scope>NUCLEOTIDE SEQUENCE [LARGE SCALE GENOMIC DNA]</scope>
    <source>
        <strain evidence="2 3">ATCC 51483</strain>
    </source>
</reference>
<evidence type="ECO:0000313" key="2">
    <source>
        <dbReference type="EMBL" id="PSJ80227.1"/>
    </source>
</evidence>
<protein>
    <recommendedName>
        <fullName evidence="4">EamA domain-containing protein</fullName>
    </recommendedName>
</protein>
<dbReference type="InterPro" id="IPR037185">
    <property type="entry name" value="EmrE-like"/>
</dbReference>
<dbReference type="Gene3D" id="1.10.3730.20">
    <property type="match status" value="1"/>
</dbReference>
<name>A0A2P7TZU4_9NEIS</name>
<feature type="transmembrane region" description="Helical" evidence="1">
    <location>
        <begin position="70"/>
        <end position="88"/>
    </location>
</feature>
<keyword evidence="1" id="KW-0812">Transmembrane</keyword>